<dbReference type="Pfam" id="PF00135">
    <property type="entry name" value="COesterase"/>
    <property type="match status" value="1"/>
</dbReference>
<dbReference type="InterPro" id="IPR029058">
    <property type="entry name" value="AB_hydrolase_fold"/>
</dbReference>
<evidence type="ECO:0000259" key="4">
    <source>
        <dbReference type="Pfam" id="PF00135"/>
    </source>
</evidence>
<organism evidence="5 6">
    <name type="scientific">Yinghuangia aomiensis</name>
    <dbReference type="NCBI Taxonomy" id="676205"/>
    <lineage>
        <taxon>Bacteria</taxon>
        <taxon>Bacillati</taxon>
        <taxon>Actinomycetota</taxon>
        <taxon>Actinomycetes</taxon>
        <taxon>Kitasatosporales</taxon>
        <taxon>Streptomycetaceae</taxon>
        <taxon>Yinghuangia</taxon>
    </lineage>
</organism>
<dbReference type="Proteomes" id="UP001500466">
    <property type="component" value="Unassembled WGS sequence"/>
</dbReference>
<dbReference type="InterPro" id="IPR019826">
    <property type="entry name" value="Carboxylesterase_B_AS"/>
</dbReference>
<reference evidence="6" key="1">
    <citation type="journal article" date="2019" name="Int. J. Syst. Evol. Microbiol.">
        <title>The Global Catalogue of Microorganisms (GCM) 10K type strain sequencing project: providing services to taxonomists for standard genome sequencing and annotation.</title>
        <authorList>
            <consortium name="The Broad Institute Genomics Platform"/>
            <consortium name="The Broad Institute Genome Sequencing Center for Infectious Disease"/>
            <person name="Wu L."/>
            <person name="Ma J."/>
        </authorList>
    </citation>
    <scope>NUCLEOTIDE SEQUENCE [LARGE SCALE GENOMIC DNA]</scope>
    <source>
        <strain evidence="6">JCM 17986</strain>
    </source>
</reference>
<comment type="caution">
    <text evidence="5">The sequence shown here is derived from an EMBL/GenBank/DDBJ whole genome shotgun (WGS) entry which is preliminary data.</text>
</comment>
<evidence type="ECO:0000256" key="1">
    <source>
        <dbReference type="ARBA" id="ARBA00005964"/>
    </source>
</evidence>
<dbReference type="EMBL" id="BAABHS010000042">
    <property type="protein sequence ID" value="GAA4991019.1"/>
    <property type="molecule type" value="Genomic_DNA"/>
</dbReference>
<dbReference type="PROSITE" id="PS00941">
    <property type="entry name" value="CARBOXYLESTERASE_B_2"/>
    <property type="match status" value="1"/>
</dbReference>
<dbReference type="InterPro" id="IPR050309">
    <property type="entry name" value="Type-B_Carboxylest/Lipase"/>
</dbReference>
<comment type="similarity">
    <text evidence="1 3">Belongs to the type-B carboxylesterase/lipase family.</text>
</comment>
<sequence>MTGTQPPTARRPVVATTHGAVRGTFADAGLLFAGVPFAAPPVAERRLRPPEPAAPWTGVRDTVTFPAGPAQRAGITPEVEALGPKAVAVVRALGAAEGTFSEDCLYLNVWTPGIDSRLPVLVWIYGGGFETGTASPPGFDGAALSRLTGAVVVAANYRVGALGWLYPAGPGSHRWTQSANLGLQDQSAALRWVRDNAARFGGDPDNVTVAGASAGAFSVGALLALPAAKGLFHKAILQSGSVTRVQAPGTAAALTEDFLAAAGVEDFDRLADVPLDRILDAQARVVDSDIGRRNLPGGRIWGVVHDGTVLSDRPLDAVAAGAAAHIPLLIGANRDEIRMWAHFGGDDYRPADEHALIAEMTRAGIADPPALLEVYRSRLRAAASGAGRPYGGAPDELRDLRTVFLSDAVYRIPSARLARAQSAAGGRAHTYLFTAEPFGPGTGAFHGAEAIYLGDKLNAVGIDTPDNLATRDHLADAWRRFVHTGNPGWAAHSAGHTDTDTTRQIDPAPRTIHEPPRDIAAHWGVST</sequence>
<protein>
    <recommendedName>
        <fullName evidence="3">Carboxylic ester hydrolase</fullName>
        <ecNumber evidence="3">3.1.1.-</ecNumber>
    </recommendedName>
</protein>
<dbReference type="PANTHER" id="PTHR11559">
    <property type="entry name" value="CARBOXYLESTERASE"/>
    <property type="match status" value="1"/>
</dbReference>
<dbReference type="PROSITE" id="PS00122">
    <property type="entry name" value="CARBOXYLESTERASE_B_1"/>
    <property type="match status" value="1"/>
</dbReference>
<evidence type="ECO:0000256" key="3">
    <source>
        <dbReference type="RuleBase" id="RU361235"/>
    </source>
</evidence>
<evidence type="ECO:0000313" key="6">
    <source>
        <dbReference type="Proteomes" id="UP001500466"/>
    </source>
</evidence>
<name>A0ABP9I9I4_9ACTN</name>
<gene>
    <name evidence="5" type="ORF">GCM10023205_73520</name>
</gene>
<feature type="domain" description="Carboxylesterase type B" evidence="4">
    <location>
        <begin position="11"/>
        <end position="489"/>
    </location>
</feature>
<dbReference type="RefSeq" id="WP_345680178.1">
    <property type="nucleotide sequence ID" value="NZ_BAABHS010000042.1"/>
</dbReference>
<dbReference type="InterPro" id="IPR019819">
    <property type="entry name" value="Carboxylesterase_B_CS"/>
</dbReference>
<dbReference type="SUPFAM" id="SSF53474">
    <property type="entry name" value="alpha/beta-Hydrolases"/>
    <property type="match status" value="1"/>
</dbReference>
<evidence type="ECO:0000256" key="2">
    <source>
        <dbReference type="ARBA" id="ARBA00022801"/>
    </source>
</evidence>
<keyword evidence="2 3" id="KW-0378">Hydrolase</keyword>
<dbReference type="InterPro" id="IPR002018">
    <property type="entry name" value="CarbesteraseB"/>
</dbReference>
<keyword evidence="6" id="KW-1185">Reference proteome</keyword>
<dbReference type="EC" id="3.1.1.-" evidence="3"/>
<dbReference type="Gene3D" id="3.40.50.1820">
    <property type="entry name" value="alpha/beta hydrolase"/>
    <property type="match status" value="1"/>
</dbReference>
<proteinExistence type="inferred from homology"/>
<evidence type="ECO:0000313" key="5">
    <source>
        <dbReference type="EMBL" id="GAA4991019.1"/>
    </source>
</evidence>
<accession>A0ABP9I9I4</accession>